<protein>
    <recommendedName>
        <fullName evidence="2">DUF8051 domain-containing protein</fullName>
    </recommendedName>
</protein>
<comment type="caution">
    <text evidence="3">The sequence shown here is derived from an EMBL/GenBank/DDBJ whole genome shotgun (WGS) entry which is preliminary data.</text>
</comment>
<dbReference type="Pfam" id="PF26225">
    <property type="entry name" value="DUF8051"/>
    <property type="match status" value="1"/>
</dbReference>
<keyword evidence="1" id="KW-1133">Transmembrane helix</keyword>
<keyword evidence="1" id="KW-0812">Transmembrane</keyword>
<evidence type="ECO:0000313" key="3">
    <source>
        <dbReference type="EMBL" id="KCZ51961.1"/>
    </source>
</evidence>
<evidence type="ECO:0000256" key="1">
    <source>
        <dbReference type="SAM" id="Phobius"/>
    </source>
</evidence>
<sequence>MMKTLHWGIVALLVASAANLCVMVPGGPIEERDFSAISPIILGSFNLFLTLLGLSSFALAYLIASKRYNGYILASLIGLGYFAVYALDLAFIFPKSPTPMPELLFKLEWLGIFLAIPLILGAAMMSKQTAQHEPAARGATFTLPVILGAGVLIVAIVTFSTYSAMGL</sequence>
<evidence type="ECO:0000259" key="2">
    <source>
        <dbReference type="Pfam" id="PF26225"/>
    </source>
</evidence>
<dbReference type="OrthoDB" id="6658525at2"/>
<organism evidence="3 4">
    <name type="scientific">Hyphomonas beringensis</name>
    <dbReference type="NCBI Taxonomy" id="1280946"/>
    <lineage>
        <taxon>Bacteria</taxon>
        <taxon>Pseudomonadati</taxon>
        <taxon>Pseudomonadota</taxon>
        <taxon>Alphaproteobacteria</taxon>
        <taxon>Hyphomonadales</taxon>
        <taxon>Hyphomonadaceae</taxon>
        <taxon>Hyphomonas</taxon>
    </lineage>
</organism>
<dbReference type="eggNOG" id="ENOG5032SYG">
    <property type="taxonomic scope" value="Bacteria"/>
</dbReference>
<dbReference type="STRING" id="1280946.HY29_05330"/>
<keyword evidence="4" id="KW-1185">Reference proteome</keyword>
<feature type="domain" description="DUF8051" evidence="2">
    <location>
        <begin position="1"/>
        <end position="130"/>
    </location>
</feature>
<gene>
    <name evidence="3" type="ORF">HY29_05330</name>
</gene>
<dbReference type="Proteomes" id="UP000027037">
    <property type="component" value="Unassembled WGS sequence"/>
</dbReference>
<feature type="transmembrane region" description="Helical" evidence="1">
    <location>
        <begin position="41"/>
        <end position="64"/>
    </location>
</feature>
<name>A0A062TVD3_9PROT</name>
<evidence type="ECO:0000313" key="4">
    <source>
        <dbReference type="Proteomes" id="UP000027037"/>
    </source>
</evidence>
<dbReference type="RefSeq" id="WP_051601644.1">
    <property type="nucleotide sequence ID" value="NZ_AWFF01000076.1"/>
</dbReference>
<dbReference type="AlphaFoldDB" id="A0A062TVD3"/>
<accession>A0A062TVD3</accession>
<proteinExistence type="predicted"/>
<dbReference type="EMBL" id="AWFF01000076">
    <property type="protein sequence ID" value="KCZ51961.1"/>
    <property type="molecule type" value="Genomic_DNA"/>
</dbReference>
<feature type="transmembrane region" description="Helical" evidence="1">
    <location>
        <begin position="71"/>
        <end position="93"/>
    </location>
</feature>
<dbReference type="PATRIC" id="fig|1280946.3.peg.3156"/>
<feature type="transmembrane region" description="Helical" evidence="1">
    <location>
        <begin position="109"/>
        <end position="126"/>
    </location>
</feature>
<feature type="transmembrane region" description="Helical" evidence="1">
    <location>
        <begin position="138"/>
        <end position="162"/>
    </location>
</feature>
<keyword evidence="1" id="KW-0472">Membrane</keyword>
<dbReference type="InterPro" id="IPR058364">
    <property type="entry name" value="DUF8051"/>
</dbReference>
<reference evidence="3 4" key="1">
    <citation type="journal article" date="2014" name="Antonie Van Leeuwenhoek">
        <title>Hyphomonas beringensis sp. nov. and Hyphomonas chukchiensis sp. nov., isolated from surface seawater of the Bering Sea and Chukchi Sea.</title>
        <authorList>
            <person name="Li C."/>
            <person name="Lai Q."/>
            <person name="Li G."/>
            <person name="Dong C."/>
            <person name="Wang J."/>
            <person name="Liao Y."/>
            <person name="Shao Z."/>
        </authorList>
    </citation>
    <scope>NUCLEOTIDE SEQUENCE [LARGE SCALE GENOMIC DNA]</scope>
    <source>
        <strain evidence="3 4">25B14_1</strain>
    </source>
</reference>